<protein>
    <submittedName>
        <fullName evidence="1">Uncharacterized protein</fullName>
    </submittedName>
</protein>
<accession>A0AAG5D226</accession>
<evidence type="ECO:0000313" key="1">
    <source>
        <dbReference type="EnsemblMetazoa" id="ENSAATROPP004718"/>
    </source>
</evidence>
<name>A0AAG5D226_ANOAO</name>
<reference evidence="1" key="1">
    <citation type="submission" date="2024-04" db="UniProtKB">
        <authorList>
            <consortium name="EnsemblMetazoa"/>
        </authorList>
    </citation>
    <scope>IDENTIFICATION</scope>
    <source>
        <strain evidence="1">EBRO</strain>
    </source>
</reference>
<sequence length="138" mass="15725">MRRKKLKKSRILVYFWAIYFLQLINDAALNKSSLAKQSRSMKRETTLMLTTARTHTSKKRDCEKAKKNKEYAPSATVKPCRGKVFQCAFIFVSDVLSSGLLPFGVGRSSVGFTEGGSIDDTFFRRFLTLPKARGSRFR</sequence>
<dbReference type="EnsemblMetazoa" id="ENSAATROPT004987">
    <property type="protein sequence ID" value="ENSAATROPP004718"/>
    <property type="gene ID" value="ENSAATROPG003968"/>
</dbReference>
<dbReference type="Proteomes" id="UP000075880">
    <property type="component" value="Unassembled WGS sequence"/>
</dbReference>
<proteinExistence type="predicted"/>
<organism evidence="1 2">
    <name type="scientific">Anopheles atroparvus</name>
    <name type="common">European mosquito</name>
    <dbReference type="NCBI Taxonomy" id="41427"/>
    <lineage>
        <taxon>Eukaryota</taxon>
        <taxon>Metazoa</taxon>
        <taxon>Ecdysozoa</taxon>
        <taxon>Arthropoda</taxon>
        <taxon>Hexapoda</taxon>
        <taxon>Insecta</taxon>
        <taxon>Pterygota</taxon>
        <taxon>Neoptera</taxon>
        <taxon>Endopterygota</taxon>
        <taxon>Diptera</taxon>
        <taxon>Nematocera</taxon>
        <taxon>Culicoidea</taxon>
        <taxon>Culicidae</taxon>
        <taxon>Anophelinae</taxon>
        <taxon>Anopheles</taxon>
    </lineage>
</organism>
<dbReference type="AlphaFoldDB" id="A0AAG5D226"/>
<keyword evidence="2" id="KW-1185">Reference proteome</keyword>
<evidence type="ECO:0000313" key="2">
    <source>
        <dbReference type="Proteomes" id="UP000075880"/>
    </source>
</evidence>